<protein>
    <submittedName>
        <fullName evidence="4">Aste57867_13103 protein</fullName>
    </submittedName>
</protein>
<feature type="region of interest" description="Disordered" evidence="2">
    <location>
        <begin position="238"/>
        <end position="271"/>
    </location>
</feature>
<dbReference type="Proteomes" id="UP000332933">
    <property type="component" value="Unassembled WGS sequence"/>
</dbReference>
<evidence type="ECO:0000256" key="2">
    <source>
        <dbReference type="SAM" id="MobiDB-lite"/>
    </source>
</evidence>
<dbReference type="EMBL" id="VJMH01005428">
    <property type="protein sequence ID" value="KAF0696127.1"/>
    <property type="molecule type" value="Genomic_DNA"/>
</dbReference>
<dbReference type="AlphaFoldDB" id="A0A485KXL3"/>
<gene>
    <name evidence="4" type="primary">Aste57867_13103</name>
    <name evidence="3" type="ORF">As57867_013055</name>
    <name evidence="4" type="ORF">ASTE57867_13103</name>
</gene>
<keyword evidence="5" id="KW-1185">Reference proteome</keyword>
<reference evidence="4 5" key="1">
    <citation type="submission" date="2019-03" db="EMBL/GenBank/DDBJ databases">
        <authorList>
            <person name="Gaulin E."/>
            <person name="Dumas B."/>
        </authorList>
    </citation>
    <scope>NUCLEOTIDE SEQUENCE [LARGE SCALE GENOMIC DNA]</scope>
    <source>
        <strain evidence="4">CBS 568.67</strain>
    </source>
</reference>
<evidence type="ECO:0000313" key="4">
    <source>
        <dbReference type="EMBL" id="VFT89947.1"/>
    </source>
</evidence>
<accession>A0A485KXL3</accession>
<feature type="compositionally biased region" description="Polar residues" evidence="2">
    <location>
        <begin position="98"/>
        <end position="107"/>
    </location>
</feature>
<evidence type="ECO:0000313" key="3">
    <source>
        <dbReference type="EMBL" id="KAF0696127.1"/>
    </source>
</evidence>
<feature type="compositionally biased region" description="Basic residues" evidence="2">
    <location>
        <begin position="256"/>
        <end position="267"/>
    </location>
</feature>
<evidence type="ECO:0000256" key="1">
    <source>
        <dbReference type="SAM" id="Coils"/>
    </source>
</evidence>
<proteinExistence type="predicted"/>
<reference evidence="3" key="2">
    <citation type="submission" date="2019-06" db="EMBL/GenBank/DDBJ databases">
        <title>Genomics analysis of Aphanomyces spp. identifies a new class of oomycete effector associated with host adaptation.</title>
        <authorList>
            <person name="Gaulin E."/>
        </authorList>
    </citation>
    <scope>NUCLEOTIDE SEQUENCE</scope>
    <source>
        <strain evidence="3">CBS 578.67</strain>
    </source>
</reference>
<feature type="coiled-coil region" evidence="1">
    <location>
        <begin position="114"/>
        <end position="141"/>
    </location>
</feature>
<keyword evidence="1" id="KW-0175">Coiled coil</keyword>
<organism evidence="4 5">
    <name type="scientific">Aphanomyces stellatus</name>
    <dbReference type="NCBI Taxonomy" id="120398"/>
    <lineage>
        <taxon>Eukaryota</taxon>
        <taxon>Sar</taxon>
        <taxon>Stramenopiles</taxon>
        <taxon>Oomycota</taxon>
        <taxon>Saprolegniomycetes</taxon>
        <taxon>Saprolegniales</taxon>
        <taxon>Verrucalvaceae</taxon>
        <taxon>Aphanomyces</taxon>
    </lineage>
</organism>
<evidence type="ECO:0000313" key="5">
    <source>
        <dbReference type="Proteomes" id="UP000332933"/>
    </source>
</evidence>
<name>A0A485KXL3_9STRA</name>
<dbReference type="EMBL" id="CAADRA010005449">
    <property type="protein sequence ID" value="VFT89947.1"/>
    <property type="molecule type" value="Genomic_DNA"/>
</dbReference>
<feature type="coiled-coil region" evidence="1">
    <location>
        <begin position="273"/>
        <end position="300"/>
    </location>
</feature>
<feature type="region of interest" description="Disordered" evidence="2">
    <location>
        <begin position="88"/>
        <end position="110"/>
    </location>
</feature>
<sequence>MINVREFQALQTQLLKEGNERFELQEKNKQLAARVTMLERDLSTKEYELSVAAASNRISTKEDVHELVEMNIALKEQIRVMKGALDTMQSTPLPPAEGSSNGPTTADQGDLTDIQTLLGKLTAKEEELSAIREECRIWEEQVIQLKFELQSEKFNAQERAKEAKKPAKGDAVLDVVSLGFNNATRSSTELQEYKSLAMQRAEYWKLAEMALEKANVEIAGLKTEVAHLRADAANLDQCTSDDHEDDHGRAENPQHGQRHHHHQHSHHLHTDDVAEARRQAALAQDTLTAAMKEVARLTAQVDDMPVQQGIELKKAKYLVRDLQRELGQQKYVVCSRV</sequence>
<dbReference type="OrthoDB" id="78102at2759"/>